<proteinExistence type="predicted"/>
<name>A0AB39YNC1_9MICC</name>
<sequence length="400" mass="44311">MTTTTIDEDILLSLAFSLKANPGAYAVLLGAGVSAPSGILTAWGVVTDLISRVAVLIGEDEPEDPAAWYEARFGEEARYENLLEKLAPSQLERQRLLREYFEPADPDDESEARRPTLAHRSIAKLVKAGTLRVLVTLNFDRLLEQAIREEGIEPTIVSSAGDVAGLAPLHTLECCIVHLHGDYLNPTSMLNTTAELDVYEPEMFELLRRILRDYGLIIAGWSATYDPALVDAIKANYPSRYTMMWVEPGYQSPLAAEFRQLMNGYLVPLDADTAFGRIADSLAALTNRASRHPLTVSVAAETAKRELSGRWVAIRLHDTLSREFDRLRRVPELNLGDNPTEAEDGYLAMVGRVEEACKVPAALIATLAYWGGDDTDGWWVEELDRFSHQQKASGLVKLLE</sequence>
<dbReference type="InterPro" id="IPR029035">
    <property type="entry name" value="DHS-like_NAD/FAD-binding_dom"/>
</dbReference>
<dbReference type="Pfam" id="PF13289">
    <property type="entry name" value="SIR2_2"/>
    <property type="match status" value="1"/>
</dbReference>
<evidence type="ECO:0000313" key="1">
    <source>
        <dbReference type="EMBL" id="XDV71675.1"/>
    </source>
</evidence>
<dbReference type="AlphaFoldDB" id="A0AB39YNC1"/>
<protein>
    <submittedName>
        <fullName evidence="1">SIR2 family protein</fullName>
    </submittedName>
</protein>
<dbReference type="RefSeq" id="WP_369745636.1">
    <property type="nucleotide sequence ID" value="NZ_CP165735.1"/>
</dbReference>
<dbReference type="Gene3D" id="3.40.50.1220">
    <property type="entry name" value="TPP-binding domain"/>
    <property type="match status" value="1"/>
</dbReference>
<gene>
    <name evidence="1" type="ORF">ABQM86_00340</name>
</gene>
<accession>A0AB39YNC1</accession>
<organism evidence="1">
    <name type="scientific">Paenarthrobacter sp. AMU7</name>
    <dbReference type="NCBI Taxonomy" id="3162492"/>
    <lineage>
        <taxon>Bacteria</taxon>
        <taxon>Bacillati</taxon>
        <taxon>Actinomycetota</taxon>
        <taxon>Actinomycetes</taxon>
        <taxon>Micrococcales</taxon>
        <taxon>Micrococcaceae</taxon>
        <taxon>Paenarthrobacter</taxon>
    </lineage>
</organism>
<dbReference type="EMBL" id="CP165735">
    <property type="protein sequence ID" value="XDV71675.1"/>
    <property type="molecule type" value="Genomic_DNA"/>
</dbReference>
<reference evidence="1" key="1">
    <citation type="submission" date="2024-07" db="EMBL/GenBank/DDBJ databases">
        <authorList>
            <person name="Li J."/>
            <person name="Wei H."/>
            <person name="Ma J."/>
        </authorList>
    </citation>
    <scope>NUCLEOTIDE SEQUENCE</scope>
    <source>
        <strain evidence="1">AMU7</strain>
    </source>
</reference>
<dbReference type="SUPFAM" id="SSF52467">
    <property type="entry name" value="DHS-like NAD/FAD-binding domain"/>
    <property type="match status" value="1"/>
</dbReference>